<keyword evidence="2" id="KW-1133">Transmembrane helix</keyword>
<evidence type="ECO:0008006" key="5">
    <source>
        <dbReference type="Google" id="ProtNLM"/>
    </source>
</evidence>
<feature type="compositionally biased region" description="Acidic residues" evidence="1">
    <location>
        <begin position="76"/>
        <end position="92"/>
    </location>
</feature>
<organism evidence="3 4">
    <name type="scientific">Luteolibacter rhizosphaerae</name>
    <dbReference type="NCBI Taxonomy" id="2989719"/>
    <lineage>
        <taxon>Bacteria</taxon>
        <taxon>Pseudomonadati</taxon>
        <taxon>Verrucomicrobiota</taxon>
        <taxon>Verrucomicrobiia</taxon>
        <taxon>Verrucomicrobiales</taxon>
        <taxon>Verrucomicrobiaceae</taxon>
        <taxon>Luteolibacter</taxon>
    </lineage>
</organism>
<gene>
    <name evidence="3" type="ORF">OJ996_00035</name>
</gene>
<feature type="region of interest" description="Disordered" evidence="1">
    <location>
        <begin position="38"/>
        <end position="137"/>
    </location>
</feature>
<evidence type="ECO:0000256" key="2">
    <source>
        <dbReference type="SAM" id="Phobius"/>
    </source>
</evidence>
<evidence type="ECO:0000256" key="1">
    <source>
        <dbReference type="SAM" id="MobiDB-lite"/>
    </source>
</evidence>
<evidence type="ECO:0000313" key="3">
    <source>
        <dbReference type="EMBL" id="MCW1911940.1"/>
    </source>
</evidence>
<accession>A0ABT3FWG3</accession>
<dbReference type="SUPFAM" id="SSF101447">
    <property type="entry name" value="Formin homology 2 domain (FH2 domain)"/>
    <property type="match status" value="1"/>
</dbReference>
<feature type="compositionally biased region" description="Gly residues" evidence="1">
    <location>
        <begin position="118"/>
        <end position="135"/>
    </location>
</feature>
<dbReference type="Proteomes" id="UP001165653">
    <property type="component" value="Unassembled WGS sequence"/>
</dbReference>
<dbReference type="EMBL" id="JAPDDR010000001">
    <property type="protein sequence ID" value="MCW1911940.1"/>
    <property type="molecule type" value="Genomic_DNA"/>
</dbReference>
<keyword evidence="2" id="KW-0812">Transmembrane</keyword>
<comment type="caution">
    <text evidence="3">The sequence shown here is derived from an EMBL/GenBank/DDBJ whole genome shotgun (WGS) entry which is preliminary data.</text>
</comment>
<dbReference type="RefSeq" id="WP_264509863.1">
    <property type="nucleotide sequence ID" value="NZ_JAPDDR010000001.1"/>
</dbReference>
<protein>
    <recommendedName>
        <fullName evidence="5">Outer membrane transport energization protein TonB</fullName>
    </recommendedName>
</protein>
<sequence length="229" mass="23832">MKAEDFESEGRTKRRVIGAAVAALLIGGLVAFFTIDHKPGPVKPKAKEMVVVSIPPPPPPPPPAPPPPPEPPQEPEQQEEMVEEEAVVDESPEPPSPAEPPALGTGLTGDGPNSFGLGTAGDGGGKGGPGGGGPAGTRFRSYGKSIEGTVLAAFRSNAKLRKASLRGTLLVWVDRSTGRTVRAKLINSNASSELIEEARRAAMDLQIPGSAPADMPLPVRLQINIRSPR</sequence>
<evidence type="ECO:0000313" key="4">
    <source>
        <dbReference type="Proteomes" id="UP001165653"/>
    </source>
</evidence>
<feature type="transmembrane region" description="Helical" evidence="2">
    <location>
        <begin position="16"/>
        <end position="35"/>
    </location>
</feature>
<feature type="compositionally biased region" description="Pro residues" evidence="1">
    <location>
        <begin position="54"/>
        <end position="74"/>
    </location>
</feature>
<keyword evidence="4" id="KW-1185">Reference proteome</keyword>
<reference evidence="3" key="1">
    <citation type="submission" date="2022-10" db="EMBL/GenBank/DDBJ databases">
        <title>Luteolibacter sp. GHJ8, whole genome shotgun sequencing project.</title>
        <authorList>
            <person name="Zhao G."/>
            <person name="Shen L."/>
        </authorList>
    </citation>
    <scope>NUCLEOTIDE SEQUENCE</scope>
    <source>
        <strain evidence="3">GHJ8</strain>
    </source>
</reference>
<keyword evidence="2" id="KW-0472">Membrane</keyword>
<name>A0ABT3FWG3_9BACT</name>
<proteinExistence type="predicted"/>